<evidence type="ECO:0000313" key="5">
    <source>
        <dbReference type="EMBL" id="MCG4526897.1"/>
    </source>
</evidence>
<dbReference type="RefSeq" id="WP_238073771.1">
    <property type="nucleotide sequence ID" value="NZ_JAKNJB010000010.1"/>
</dbReference>
<sequence>MTRHSFIQMSKLSNVKGRISYITSPARQENLYATYHTADAAFWTSLARENQQEFKRSGTEGTCIEAREFIIALPEKFTRYDPQRVLTKFTEEFQKRYNVECVSGLHHNKAKTNYHIHLIFSERRLLPEPVVKVATRNMFYDEVGKHVRTKKEITGEDGQIRPGCTVIKKGEVYESHMFSVKDARFKQEGFVAEVKEFYTGLINRYISDPEQQLKVFDPQSVYLPTKKIGRNNPKAEEIKADNAARQEWNRTADMALLTGISEAEILEVKQAEIHEKVRQSIHQAGWLPHLFRAIVGKARDFLQGLIRQRAMPPKPTLDIDMAEFRAMRGLMIRVRDEATSIRYLQEDVLPDLKQQLAAATGIFKTRERKDIAGQIQQTEQEISHRMDALPSIVQAEGYPDVQTFTATYRKAEAVVSQHNRELAEWERKVQERQRPAVKERPPEPRSVRERLRRLQDEGKRQQPQPHRRAVDRDSR</sequence>
<dbReference type="InterPro" id="IPR005053">
    <property type="entry name" value="MobA_MobL"/>
</dbReference>
<evidence type="ECO:0000259" key="4">
    <source>
        <dbReference type="Pfam" id="PF03389"/>
    </source>
</evidence>
<name>A0ABS9M7X0_9FIRM</name>
<evidence type="ECO:0000313" key="6">
    <source>
        <dbReference type="Proteomes" id="UP001200313"/>
    </source>
</evidence>
<feature type="compositionally biased region" description="Basic and acidic residues" evidence="3">
    <location>
        <begin position="426"/>
        <end position="460"/>
    </location>
</feature>
<proteinExistence type="inferred from homology"/>
<feature type="region of interest" description="Disordered" evidence="3">
    <location>
        <begin position="426"/>
        <end position="475"/>
    </location>
</feature>
<gene>
    <name evidence="5" type="ORF">L0P79_07370</name>
</gene>
<keyword evidence="6" id="KW-1185">Reference proteome</keyword>
<reference evidence="5 6" key="1">
    <citation type="submission" date="2022-01" db="EMBL/GenBank/DDBJ databases">
        <title>Collection of gut derived symbiotic bacterial strains cultured from healthy donors.</title>
        <authorList>
            <person name="Lin H."/>
            <person name="Kohout C."/>
            <person name="Waligurski E."/>
            <person name="Pamer E.G."/>
        </authorList>
    </citation>
    <scope>NUCLEOTIDE SEQUENCE [LARGE SCALE GENOMIC DNA]</scope>
    <source>
        <strain evidence="5 6">DFI.3.7</strain>
    </source>
</reference>
<dbReference type="Gene3D" id="3.30.930.30">
    <property type="match status" value="1"/>
</dbReference>
<feature type="domain" description="MobA/MobL protein" evidence="4">
    <location>
        <begin position="64"/>
        <end position="215"/>
    </location>
</feature>
<dbReference type="Proteomes" id="UP001200313">
    <property type="component" value="Unassembled WGS sequence"/>
</dbReference>
<evidence type="ECO:0000256" key="1">
    <source>
        <dbReference type="ARBA" id="ARBA00010873"/>
    </source>
</evidence>
<accession>A0ABS9M7X0</accession>
<comment type="caution">
    <text evidence="5">The sequence shown here is derived from an EMBL/GenBank/DDBJ whole genome shotgun (WGS) entry which is preliminary data.</text>
</comment>
<protein>
    <submittedName>
        <fullName evidence="5">MobA/MobL family protein</fullName>
    </submittedName>
</protein>
<evidence type="ECO:0000256" key="3">
    <source>
        <dbReference type="SAM" id="MobiDB-lite"/>
    </source>
</evidence>
<dbReference type="Pfam" id="PF03389">
    <property type="entry name" value="MobA_MobL"/>
    <property type="match status" value="1"/>
</dbReference>
<dbReference type="EMBL" id="JAKNJB010000010">
    <property type="protein sequence ID" value="MCG4526897.1"/>
    <property type="molecule type" value="Genomic_DNA"/>
</dbReference>
<evidence type="ECO:0000256" key="2">
    <source>
        <dbReference type="ARBA" id="ARBA00022971"/>
    </source>
</evidence>
<organism evidence="5 6">
    <name type="scientific">Intestinimonas massiliensis</name>
    <name type="common">ex Afouda et al. 2020</name>
    <dbReference type="NCBI Taxonomy" id="1673721"/>
    <lineage>
        <taxon>Bacteria</taxon>
        <taxon>Bacillati</taxon>
        <taxon>Bacillota</taxon>
        <taxon>Clostridia</taxon>
        <taxon>Eubacteriales</taxon>
        <taxon>Intestinimonas</taxon>
    </lineage>
</organism>
<comment type="similarity">
    <text evidence="1">Belongs to the MobA/MobL family.</text>
</comment>
<keyword evidence="2" id="KW-0184">Conjugation</keyword>